<reference evidence="3" key="1">
    <citation type="journal article" date="2019" name="Sci. Rep.">
        <title>Draft genome of Tanacetum cinerariifolium, the natural source of mosquito coil.</title>
        <authorList>
            <person name="Yamashiro T."/>
            <person name="Shiraishi A."/>
            <person name="Satake H."/>
            <person name="Nakayama K."/>
        </authorList>
    </citation>
    <scope>NUCLEOTIDE SEQUENCE</scope>
</reference>
<feature type="region of interest" description="Disordered" evidence="1">
    <location>
        <begin position="613"/>
        <end position="638"/>
    </location>
</feature>
<proteinExistence type="predicted"/>
<protein>
    <submittedName>
        <fullName evidence="3">Putative ribonuclease H-like domain-containing protein</fullName>
    </submittedName>
</protein>
<feature type="region of interest" description="Disordered" evidence="1">
    <location>
        <begin position="21"/>
        <end position="45"/>
    </location>
</feature>
<dbReference type="AlphaFoldDB" id="A0A6L2NDS6"/>
<dbReference type="InterPro" id="IPR013103">
    <property type="entry name" value="RVT_2"/>
</dbReference>
<organism evidence="3">
    <name type="scientific">Tanacetum cinerariifolium</name>
    <name type="common">Dalmatian daisy</name>
    <name type="synonym">Chrysanthemum cinerariifolium</name>
    <dbReference type="NCBI Taxonomy" id="118510"/>
    <lineage>
        <taxon>Eukaryota</taxon>
        <taxon>Viridiplantae</taxon>
        <taxon>Streptophyta</taxon>
        <taxon>Embryophyta</taxon>
        <taxon>Tracheophyta</taxon>
        <taxon>Spermatophyta</taxon>
        <taxon>Magnoliopsida</taxon>
        <taxon>eudicotyledons</taxon>
        <taxon>Gunneridae</taxon>
        <taxon>Pentapetalae</taxon>
        <taxon>asterids</taxon>
        <taxon>campanulids</taxon>
        <taxon>Asterales</taxon>
        <taxon>Asteraceae</taxon>
        <taxon>Asteroideae</taxon>
        <taxon>Anthemideae</taxon>
        <taxon>Anthemidinae</taxon>
        <taxon>Tanacetum</taxon>
    </lineage>
</organism>
<name>A0A6L2NDS6_TANCI</name>
<feature type="domain" description="Reverse transcriptase Ty1/copia-type" evidence="2">
    <location>
        <begin position="230"/>
        <end position="331"/>
    </location>
</feature>
<dbReference type="EMBL" id="BKCJ010008882">
    <property type="protein sequence ID" value="GEU84391.1"/>
    <property type="molecule type" value="Genomic_DNA"/>
</dbReference>
<dbReference type="Pfam" id="PF07727">
    <property type="entry name" value="RVT_2"/>
    <property type="match status" value="1"/>
</dbReference>
<evidence type="ECO:0000259" key="2">
    <source>
        <dbReference type="Pfam" id="PF07727"/>
    </source>
</evidence>
<comment type="caution">
    <text evidence="3">The sequence shown here is derived from an EMBL/GenBank/DDBJ whole genome shotgun (WGS) entry which is preliminary data.</text>
</comment>
<gene>
    <name evidence="3" type="ORF">Tci_056369</name>
</gene>
<evidence type="ECO:0000313" key="3">
    <source>
        <dbReference type="EMBL" id="GEU84391.1"/>
    </source>
</evidence>
<feature type="region of interest" description="Disordered" evidence="1">
    <location>
        <begin position="124"/>
        <end position="146"/>
    </location>
</feature>
<feature type="compositionally biased region" description="Acidic residues" evidence="1">
    <location>
        <begin position="26"/>
        <end position="41"/>
    </location>
</feature>
<evidence type="ECO:0000256" key="1">
    <source>
        <dbReference type="SAM" id="MobiDB-lite"/>
    </source>
</evidence>
<sequence>MIHNELSNSAKIDSSNGYSGGGVIDLTDDEDPTNEDGDTGMDDLIGVSTSLGGEISSGEKKFWESDIGDNTGDGSKTGGRAIISWGGEIALYACMASIYGSSCKGRVKVWGVILPCRVAGGNGTGKVKSGGRPRTPLQKTSDHNRSELKIQDHINEPSSLKLVPNVSPLADTDAPSIQELNLLYSPLYEEYFIVGNSSVSKSFALCDNSHQDTQPTANVQPTMEPITLTKTVYAVENNNNQAVDIRFKPYEFINLFCTLVQEVTESSSRNESFAPVARLEAVWVFVSYAAYKSFPIYQMDVKTDFLNDPLKEEVYVAQPAGFIDPDHPEKDSGFELNAFSDADHARCLDTCKSTLVGIQFLSDKLVSWMSKKQNCTAMSSVKADLCEPGSLSSPLILLEIRGFTFFLIPGDSEDRREVITSGLLGWGAHSSVENLVPNPRESEGKNECEVPAGFTTFSNVLFNADYDFDSGDDQSTSDEDFPKKIYSNPFFDEEIIPMEIDQHSFDAESNLIESMHNNDSSIIISSKIDSFFDEFDEIVSDNSHADIESFSLYPIPIEDSDSYMEEIDLPFTPDDPIPSGIEDDDYNSKRDILIFKEFLDNYSLSLPNNESYHFDIPSPDHPSAKPPDGNTGTLNNKMMGDVSDQKVHMPNIMITRVSSQE</sequence>
<accession>A0A6L2NDS6</accession>